<dbReference type="GO" id="GO:0005777">
    <property type="term" value="C:peroxisome"/>
    <property type="evidence" value="ECO:0007669"/>
    <property type="project" value="TreeGrafter"/>
</dbReference>
<keyword evidence="8" id="KW-0472">Membrane</keyword>
<protein>
    <recommendedName>
        <fullName evidence="10">Fatty acyl-CoA reductase</fullName>
        <ecNumber evidence="10">1.2.1.84</ecNumber>
    </recommendedName>
</protein>
<reference evidence="13" key="1">
    <citation type="journal article" date="2016" name="J. Insect Sci.">
        <title>Molecular Characterization of Two Fatty Acyl-CoA Reductase Genes From Phenacoccus solenopsis (Hemiptera: Pseudococcidae).</title>
        <authorList>
            <person name="Li X."/>
            <person name="Zheng T."/>
            <person name="Zheng X."/>
            <person name="Han N."/>
            <person name="Chen X."/>
            <person name="Zhang D."/>
        </authorList>
    </citation>
    <scope>NUCLEOTIDE SEQUENCE</scope>
</reference>
<sequence length="504" mass="57777">MEESIEHFFDGRSLFITGGTGFMGKVLIEKLLRSCSGIDKIYVLIRPSREGKSPADKLKDLFALPLYDRLKREKSEEIFKKVHPIVGDIRQLGLGISPDDRKLIVENVSVIFHAAASVRFDDPIHEAIIINTRGTREVVALAKEIKNIAVLVHVSTSYCNCYRKVVQEVIYPPPMDWREAIAMAENCDPVVTNLLSKKYLGQFPNSYVFTKNLSEHVLQDECKNMPVVIFRPSIVISSVKEPVPGWIDNFNGPVGFMIGIGKGVVRVTFTNKETRPDYMPVDISIKGMITAAWKKATEKGPEKHEISVYNSSSGYKSITMRELVEIGMQFTTKYPPVDSLWIPAIMFTSNSMCYYFNVMIKQVLPAVVVDWMLALLKKKPLHLLKIQRKIYRASTELSYFTSKQWMFINTNFLTLLHCIPEQDKEKFDFAFDNLQPEEYLTNAVIGGHKYLLNSDITALPSAVNRLKRMRYLRDAVRLSFWVLVIWYVYKHYFMQIDEVTQPAI</sequence>
<dbReference type="CDD" id="cd05236">
    <property type="entry name" value="FAR-N_SDR_e"/>
    <property type="match status" value="1"/>
</dbReference>
<dbReference type="InterPro" id="IPR013120">
    <property type="entry name" value="FAR_NAD-bd"/>
</dbReference>
<keyword evidence="5 10" id="KW-0521">NADP</keyword>
<keyword evidence="3 10" id="KW-0444">Lipid biosynthesis</keyword>
<evidence type="ECO:0000256" key="5">
    <source>
        <dbReference type="ARBA" id="ARBA00022857"/>
    </source>
</evidence>
<dbReference type="FunFam" id="3.40.50.720:FF:000143">
    <property type="entry name" value="Fatty acyl-CoA reductase"/>
    <property type="match status" value="1"/>
</dbReference>
<dbReference type="CDD" id="cd09071">
    <property type="entry name" value="FAR_C"/>
    <property type="match status" value="1"/>
</dbReference>
<dbReference type="SUPFAM" id="SSF51735">
    <property type="entry name" value="NAD(P)-binding Rossmann-fold domains"/>
    <property type="match status" value="1"/>
</dbReference>
<accession>A0A193CHN5</accession>
<evidence type="ECO:0000313" key="13">
    <source>
        <dbReference type="EMBL" id="ANN23960.1"/>
    </source>
</evidence>
<dbReference type="GO" id="GO:0016020">
    <property type="term" value="C:membrane"/>
    <property type="evidence" value="ECO:0007669"/>
    <property type="project" value="UniProtKB-SubCell"/>
</dbReference>
<evidence type="ECO:0000256" key="8">
    <source>
        <dbReference type="ARBA" id="ARBA00023136"/>
    </source>
</evidence>
<evidence type="ECO:0000256" key="7">
    <source>
        <dbReference type="ARBA" id="ARBA00023098"/>
    </source>
</evidence>
<evidence type="ECO:0000256" key="10">
    <source>
        <dbReference type="RuleBase" id="RU363097"/>
    </source>
</evidence>
<dbReference type="PANTHER" id="PTHR11011">
    <property type="entry name" value="MALE STERILITY PROTEIN 2-RELATED"/>
    <property type="match status" value="1"/>
</dbReference>
<dbReference type="BRENDA" id="1.2.1.84">
    <property type="organism ID" value="15227"/>
</dbReference>
<dbReference type="InterPro" id="IPR036291">
    <property type="entry name" value="NAD(P)-bd_dom_sf"/>
</dbReference>
<evidence type="ECO:0000256" key="1">
    <source>
        <dbReference type="ARBA" id="ARBA00004141"/>
    </source>
</evidence>
<evidence type="ECO:0000256" key="2">
    <source>
        <dbReference type="ARBA" id="ARBA00005928"/>
    </source>
</evidence>
<comment type="catalytic activity">
    <reaction evidence="9 10">
        <text>a long-chain fatty acyl-CoA + 2 NADPH + 2 H(+) = a long-chain primary fatty alcohol + 2 NADP(+) + CoA</text>
        <dbReference type="Rhea" id="RHEA:52716"/>
        <dbReference type="ChEBI" id="CHEBI:15378"/>
        <dbReference type="ChEBI" id="CHEBI:57287"/>
        <dbReference type="ChEBI" id="CHEBI:57783"/>
        <dbReference type="ChEBI" id="CHEBI:58349"/>
        <dbReference type="ChEBI" id="CHEBI:77396"/>
        <dbReference type="ChEBI" id="CHEBI:83139"/>
        <dbReference type="EC" id="1.2.1.84"/>
    </reaction>
</comment>
<keyword evidence="6" id="KW-1133">Transmembrane helix</keyword>
<dbReference type="Pfam" id="PF07993">
    <property type="entry name" value="NAD_binding_4"/>
    <property type="match status" value="1"/>
</dbReference>
<evidence type="ECO:0000256" key="4">
    <source>
        <dbReference type="ARBA" id="ARBA00022692"/>
    </source>
</evidence>
<evidence type="ECO:0000256" key="6">
    <source>
        <dbReference type="ARBA" id="ARBA00022989"/>
    </source>
</evidence>
<dbReference type="GO" id="GO:0080019">
    <property type="term" value="F:alcohol-forming very long-chain fatty acyl-CoA reductase activity"/>
    <property type="evidence" value="ECO:0007669"/>
    <property type="project" value="InterPro"/>
</dbReference>
<evidence type="ECO:0000256" key="9">
    <source>
        <dbReference type="ARBA" id="ARBA00052530"/>
    </source>
</evidence>
<dbReference type="InterPro" id="IPR026055">
    <property type="entry name" value="FAR"/>
</dbReference>
<comment type="similarity">
    <text evidence="2 10">Belongs to the fatty acyl-CoA reductase family.</text>
</comment>
<organism evidence="13">
    <name type="scientific">Phenacoccus solenopsis</name>
    <name type="common">Solenopsis mealybug</name>
    <dbReference type="NCBI Taxonomy" id="483260"/>
    <lineage>
        <taxon>Eukaryota</taxon>
        <taxon>Metazoa</taxon>
        <taxon>Ecdysozoa</taxon>
        <taxon>Arthropoda</taxon>
        <taxon>Hexapoda</taxon>
        <taxon>Insecta</taxon>
        <taxon>Pterygota</taxon>
        <taxon>Neoptera</taxon>
        <taxon>Paraneoptera</taxon>
        <taxon>Hemiptera</taxon>
        <taxon>Sternorrhyncha</taxon>
        <taxon>Coccoidea</taxon>
        <taxon>Pseudococcidae</taxon>
        <taxon>Phenacoccus</taxon>
    </lineage>
</organism>
<dbReference type="SMR" id="A0A193CHN5"/>
<dbReference type="GO" id="GO:0035336">
    <property type="term" value="P:long-chain fatty-acyl-CoA metabolic process"/>
    <property type="evidence" value="ECO:0007669"/>
    <property type="project" value="TreeGrafter"/>
</dbReference>
<name>A0A193CHN5_9HEMI</name>
<dbReference type="Gene3D" id="3.40.50.720">
    <property type="entry name" value="NAD(P)-binding Rossmann-like Domain"/>
    <property type="match status" value="1"/>
</dbReference>
<evidence type="ECO:0000259" key="11">
    <source>
        <dbReference type="Pfam" id="PF03015"/>
    </source>
</evidence>
<dbReference type="GO" id="GO:0102965">
    <property type="term" value="F:alcohol-forming long-chain fatty acyl-CoA reductase activity"/>
    <property type="evidence" value="ECO:0007669"/>
    <property type="project" value="UniProtKB-EC"/>
</dbReference>
<evidence type="ECO:0000256" key="3">
    <source>
        <dbReference type="ARBA" id="ARBA00022516"/>
    </source>
</evidence>
<feature type="domain" description="Fatty acyl-CoA reductase C-terminal" evidence="11">
    <location>
        <begin position="362"/>
        <end position="453"/>
    </location>
</feature>
<keyword evidence="7 10" id="KW-0443">Lipid metabolism</keyword>
<keyword evidence="10" id="KW-0560">Oxidoreductase</keyword>
<comment type="function">
    <text evidence="10">Catalyzes the reduction of fatty acyl-CoA to fatty alcohols.</text>
</comment>
<dbReference type="AlphaFoldDB" id="A0A193CHN5"/>
<feature type="domain" description="Thioester reductase (TE)" evidence="12">
    <location>
        <begin position="16"/>
        <end position="286"/>
    </location>
</feature>
<proteinExistence type="evidence at transcript level"/>
<dbReference type="EC" id="1.2.1.84" evidence="10"/>
<dbReference type="PANTHER" id="PTHR11011:SF24">
    <property type="entry name" value="FATTY ACYL-COA REDUCTASE"/>
    <property type="match status" value="1"/>
</dbReference>
<keyword evidence="4" id="KW-0812">Transmembrane</keyword>
<comment type="subcellular location">
    <subcellularLocation>
        <location evidence="1">Membrane</location>
        <topology evidence="1">Multi-pass membrane protein</topology>
    </subcellularLocation>
</comment>
<dbReference type="InterPro" id="IPR033640">
    <property type="entry name" value="FAR_C"/>
</dbReference>
<dbReference type="EMBL" id="KU963290">
    <property type="protein sequence ID" value="ANN23960.1"/>
    <property type="molecule type" value="mRNA"/>
</dbReference>
<dbReference type="Pfam" id="PF03015">
    <property type="entry name" value="Sterile"/>
    <property type="match status" value="1"/>
</dbReference>
<evidence type="ECO:0000259" key="12">
    <source>
        <dbReference type="Pfam" id="PF07993"/>
    </source>
</evidence>